<name>A0A6J6NWI9_9ZZZZ</name>
<dbReference type="SUPFAM" id="SSF143100">
    <property type="entry name" value="TTHA1013/TTHA0281-like"/>
    <property type="match status" value="1"/>
</dbReference>
<dbReference type="InterPro" id="IPR035069">
    <property type="entry name" value="TTHA1013/TTHA0281-like"/>
</dbReference>
<proteinExistence type="predicted"/>
<accession>A0A6J6NWI9</accession>
<reference evidence="1" key="1">
    <citation type="submission" date="2020-05" db="EMBL/GenBank/DDBJ databases">
        <authorList>
            <person name="Chiriac C."/>
            <person name="Salcher M."/>
            <person name="Ghai R."/>
            <person name="Kavagutti S V."/>
        </authorList>
    </citation>
    <scope>NUCLEOTIDE SEQUENCE</scope>
</reference>
<dbReference type="Gene3D" id="3.30.160.250">
    <property type="match status" value="1"/>
</dbReference>
<organism evidence="1">
    <name type="scientific">freshwater metagenome</name>
    <dbReference type="NCBI Taxonomy" id="449393"/>
    <lineage>
        <taxon>unclassified sequences</taxon>
        <taxon>metagenomes</taxon>
        <taxon>ecological metagenomes</taxon>
    </lineage>
</organism>
<gene>
    <name evidence="1" type="ORF">UFOPK2399_00729</name>
</gene>
<protein>
    <submittedName>
        <fullName evidence="1">Unannotated protein</fullName>
    </submittedName>
</protein>
<dbReference type="AlphaFoldDB" id="A0A6J6NWI9"/>
<evidence type="ECO:0000313" key="1">
    <source>
        <dbReference type="EMBL" id="CAB4691201.1"/>
    </source>
</evidence>
<dbReference type="EMBL" id="CAEZXP010000001">
    <property type="protein sequence ID" value="CAB4691201.1"/>
    <property type="molecule type" value="Genomic_DNA"/>
</dbReference>
<sequence>MELHVVFEPDENGWVRATIEELPEVITCAPTVDEARTMVRDALDEWLRALTASERAAVGSHATRETLTLSVA</sequence>